<dbReference type="InterPro" id="IPR011335">
    <property type="entry name" value="Restrct_endonuc-II-like"/>
</dbReference>
<dbReference type="Proteomes" id="UP000068016">
    <property type="component" value="Unassembled WGS sequence"/>
</dbReference>
<gene>
    <name evidence="2" type="ORF">WT83_30495</name>
</gene>
<dbReference type="AlphaFoldDB" id="A0A108E502"/>
<dbReference type="RefSeq" id="WP_060348816.1">
    <property type="nucleotide sequence ID" value="NZ_LPLZ01000090.1"/>
</dbReference>
<accession>A0A108E502</accession>
<evidence type="ECO:0000256" key="1">
    <source>
        <dbReference type="SAM" id="Coils"/>
    </source>
</evidence>
<dbReference type="SUPFAM" id="SSF52980">
    <property type="entry name" value="Restriction endonuclease-like"/>
    <property type="match status" value="1"/>
</dbReference>
<dbReference type="EMBL" id="LPLZ01000090">
    <property type="protein sequence ID" value="KWN04827.1"/>
    <property type="molecule type" value="Genomic_DNA"/>
</dbReference>
<evidence type="ECO:0000313" key="2">
    <source>
        <dbReference type="EMBL" id="KWN04827.1"/>
    </source>
</evidence>
<organism evidence="2 3">
    <name type="scientific">Burkholderia territorii</name>
    <dbReference type="NCBI Taxonomy" id="1503055"/>
    <lineage>
        <taxon>Bacteria</taxon>
        <taxon>Pseudomonadati</taxon>
        <taxon>Pseudomonadota</taxon>
        <taxon>Betaproteobacteria</taxon>
        <taxon>Burkholderiales</taxon>
        <taxon>Burkholderiaceae</taxon>
        <taxon>Burkholderia</taxon>
        <taxon>Burkholderia cepacia complex</taxon>
    </lineage>
</organism>
<proteinExistence type="predicted"/>
<reference evidence="2 3" key="1">
    <citation type="submission" date="2015-11" db="EMBL/GenBank/DDBJ databases">
        <title>Expanding the genomic diversity of Burkholderia species for the development of highly accurate diagnostics.</title>
        <authorList>
            <person name="Sahl J."/>
            <person name="Keim P."/>
            <person name="Wagner D."/>
        </authorList>
    </citation>
    <scope>NUCLEOTIDE SEQUENCE [LARGE SCALE GENOMIC DNA]</scope>
    <source>
        <strain evidence="2 3">MSMB793WGS</strain>
    </source>
</reference>
<name>A0A108E502_9BURK</name>
<protein>
    <submittedName>
        <fullName evidence="2">Uncharacterized protein</fullName>
    </submittedName>
</protein>
<feature type="coiled-coil region" evidence="1">
    <location>
        <begin position="149"/>
        <end position="197"/>
    </location>
</feature>
<sequence length="217" mass="24306">MPSDLHQSLIDLAVRWLKRNGFAVVATDLVVAGVTEIVDTIAFRSNSSVVVEAKASRADFLADKLKPHRTTGGLGVYRFYISPPGIIEIPDLPPRWGLLHATGRKVTEVLRPTGNYWPPFGAQTGDWGCFQHQPDQLAERYALYSIARRRSLSRSDERYEAQLKKAKAEAAAYARHNAKLSDEVERLQRELFLAERGRNLSVTEAPAITRVRSRKAP</sequence>
<evidence type="ECO:0000313" key="3">
    <source>
        <dbReference type="Proteomes" id="UP000068016"/>
    </source>
</evidence>
<comment type="caution">
    <text evidence="2">The sequence shown here is derived from an EMBL/GenBank/DDBJ whole genome shotgun (WGS) entry which is preliminary data.</text>
</comment>
<keyword evidence="1" id="KW-0175">Coiled coil</keyword>